<keyword evidence="2" id="KW-1185">Reference proteome</keyword>
<name>A0AAV5LAW7_9ROSI</name>
<accession>A0AAV5LAW7</accession>
<gene>
    <name evidence="1" type="ORF">SLEP1_g42755</name>
</gene>
<dbReference type="EMBL" id="BPVZ01000105">
    <property type="protein sequence ID" value="GKV34378.1"/>
    <property type="molecule type" value="Genomic_DNA"/>
</dbReference>
<evidence type="ECO:0000313" key="1">
    <source>
        <dbReference type="EMBL" id="GKV34378.1"/>
    </source>
</evidence>
<dbReference type="Proteomes" id="UP001054252">
    <property type="component" value="Unassembled WGS sequence"/>
</dbReference>
<comment type="caution">
    <text evidence="1">The sequence shown here is derived from an EMBL/GenBank/DDBJ whole genome shotgun (WGS) entry which is preliminary data.</text>
</comment>
<evidence type="ECO:0000313" key="2">
    <source>
        <dbReference type="Proteomes" id="UP001054252"/>
    </source>
</evidence>
<dbReference type="AlphaFoldDB" id="A0AAV5LAW7"/>
<reference evidence="1 2" key="1">
    <citation type="journal article" date="2021" name="Commun. Biol.">
        <title>The genome of Shorea leprosula (Dipterocarpaceae) highlights the ecological relevance of drought in aseasonal tropical rainforests.</title>
        <authorList>
            <person name="Ng K.K.S."/>
            <person name="Kobayashi M.J."/>
            <person name="Fawcett J.A."/>
            <person name="Hatakeyama M."/>
            <person name="Paape T."/>
            <person name="Ng C.H."/>
            <person name="Ang C.C."/>
            <person name="Tnah L.H."/>
            <person name="Lee C.T."/>
            <person name="Nishiyama T."/>
            <person name="Sese J."/>
            <person name="O'Brien M.J."/>
            <person name="Copetti D."/>
            <person name="Mohd Noor M.I."/>
            <person name="Ong R.C."/>
            <person name="Putra M."/>
            <person name="Sireger I.Z."/>
            <person name="Indrioko S."/>
            <person name="Kosugi Y."/>
            <person name="Izuno A."/>
            <person name="Isagi Y."/>
            <person name="Lee S.L."/>
            <person name="Shimizu K.K."/>
        </authorList>
    </citation>
    <scope>NUCLEOTIDE SEQUENCE [LARGE SCALE GENOMIC DNA]</scope>
    <source>
        <strain evidence="1">214</strain>
    </source>
</reference>
<protein>
    <submittedName>
        <fullName evidence="1">Uncharacterized protein</fullName>
    </submittedName>
</protein>
<sequence length="194" mass="21561">MAATRQRCVVDCYGGSMMLATEAIEEVEKVPDSMEAADKSINVDEQNMFEKAASRKSKEHEGLASDDELLQARVERIAQVWRKKGKHAKKKMVPKAKQTRTRKGFTLGMRSIGGIEEHNQPSSLGSTLAKKKKQDWSEAAKELWMSGKRLGLVDVGNAEQITKHLGDVEKRDRIALAKQKMALMEIGGEESGHP</sequence>
<organism evidence="1 2">
    <name type="scientific">Rubroshorea leprosula</name>
    <dbReference type="NCBI Taxonomy" id="152421"/>
    <lineage>
        <taxon>Eukaryota</taxon>
        <taxon>Viridiplantae</taxon>
        <taxon>Streptophyta</taxon>
        <taxon>Embryophyta</taxon>
        <taxon>Tracheophyta</taxon>
        <taxon>Spermatophyta</taxon>
        <taxon>Magnoliopsida</taxon>
        <taxon>eudicotyledons</taxon>
        <taxon>Gunneridae</taxon>
        <taxon>Pentapetalae</taxon>
        <taxon>rosids</taxon>
        <taxon>malvids</taxon>
        <taxon>Malvales</taxon>
        <taxon>Dipterocarpaceae</taxon>
        <taxon>Rubroshorea</taxon>
    </lineage>
</organism>
<proteinExistence type="predicted"/>